<reference evidence="1 2" key="1">
    <citation type="submission" date="2012-05" db="EMBL/GenBank/DDBJ databases">
        <authorList>
            <person name="Hilton J."/>
        </authorList>
    </citation>
    <scope>NUCLEOTIDE SEQUENCE [LARGE SCALE GENOMIC DNA]</scope>
    <source>
        <strain evidence="1 2">HH01</strain>
    </source>
</reference>
<accession>M1X4W3</accession>
<evidence type="ECO:0000313" key="1">
    <source>
        <dbReference type="EMBL" id="CCH66791.1"/>
    </source>
</evidence>
<sequence>MAIIAWKINFHSLYIHPTKALSITPGSVFVNNLHFSSHSLSK</sequence>
<comment type="caution">
    <text evidence="1">The sequence shown here is derived from an EMBL/GenBank/DDBJ whole genome shotgun (WGS) entry which is preliminary data.</text>
</comment>
<dbReference type="AlphaFoldDB" id="M1X4W3"/>
<dbReference type="EMBL" id="CAIY01000027">
    <property type="protein sequence ID" value="CCH66791.1"/>
    <property type="molecule type" value="Genomic_DNA"/>
</dbReference>
<reference evidence="2" key="2">
    <citation type="submission" date="2016-01" db="EMBL/GenBank/DDBJ databases">
        <title>Diatom-associated endosymboitic cyanobacterium lacks core nitrogen metabolism enzymes.</title>
        <authorList>
            <person name="Hilton J.A."/>
            <person name="Foster R.A."/>
            <person name="Tripp H.J."/>
            <person name="Carter B.J."/>
            <person name="Zehr J.P."/>
            <person name="Villareal T.A."/>
        </authorList>
    </citation>
    <scope>NUCLEOTIDE SEQUENCE [LARGE SCALE GENOMIC DNA]</scope>
    <source>
        <strain evidence="2">HH01</strain>
    </source>
</reference>
<keyword evidence="2" id="KW-1185">Reference proteome</keyword>
<evidence type="ECO:0000313" key="2">
    <source>
        <dbReference type="Proteomes" id="UP000053051"/>
    </source>
</evidence>
<dbReference type="Proteomes" id="UP000053051">
    <property type="component" value="Unassembled WGS sequence"/>
</dbReference>
<name>M1X4W3_9NOST</name>
<protein>
    <submittedName>
        <fullName evidence="1">Uncharacterized protein</fullName>
    </submittedName>
</protein>
<proteinExistence type="predicted"/>
<organism evidence="1 2">
    <name type="scientific">Richelia intracellularis HH01</name>
    <dbReference type="NCBI Taxonomy" id="1165094"/>
    <lineage>
        <taxon>Bacteria</taxon>
        <taxon>Bacillati</taxon>
        <taxon>Cyanobacteriota</taxon>
        <taxon>Cyanophyceae</taxon>
        <taxon>Nostocales</taxon>
        <taxon>Nostocaceae</taxon>
        <taxon>Richelia</taxon>
    </lineage>
</organism>
<gene>
    <name evidence="1" type="ORF">RINTHH_6360</name>
</gene>